<dbReference type="AlphaFoldDB" id="A0A6A6G9E8"/>
<accession>A0A6A6G9E8</accession>
<evidence type="ECO:0000256" key="8">
    <source>
        <dbReference type="ARBA" id="ARBA00080836"/>
    </source>
</evidence>
<dbReference type="EMBL" id="ML992509">
    <property type="protein sequence ID" value="KAF2222198.1"/>
    <property type="molecule type" value="Genomic_DNA"/>
</dbReference>
<dbReference type="InterPro" id="IPR015943">
    <property type="entry name" value="WD40/YVTN_repeat-like_dom_sf"/>
</dbReference>
<dbReference type="PROSITE" id="PS50082">
    <property type="entry name" value="WD_REPEATS_2"/>
    <property type="match status" value="7"/>
</dbReference>
<evidence type="ECO:0000256" key="5">
    <source>
        <dbReference type="ARBA" id="ARBA00061016"/>
    </source>
</evidence>
<dbReference type="InterPro" id="IPR011047">
    <property type="entry name" value="Quinoprotein_ADH-like_sf"/>
</dbReference>
<dbReference type="CDD" id="cd00200">
    <property type="entry name" value="WD40"/>
    <property type="match status" value="1"/>
</dbReference>
<dbReference type="FunFam" id="2.130.10.10:FF:000092">
    <property type="entry name" value="notchless protein homolog"/>
    <property type="match status" value="1"/>
</dbReference>
<evidence type="ECO:0000256" key="2">
    <source>
        <dbReference type="ARBA" id="ARBA00022574"/>
    </source>
</evidence>
<feature type="repeat" description="WD" evidence="9">
    <location>
        <begin position="175"/>
        <end position="216"/>
    </location>
</feature>
<evidence type="ECO:0000256" key="1">
    <source>
        <dbReference type="ARBA" id="ARBA00004604"/>
    </source>
</evidence>
<dbReference type="Gene3D" id="2.130.10.10">
    <property type="entry name" value="YVTN repeat-like/Quinoprotein amine dehydrogenase"/>
    <property type="match status" value="1"/>
</dbReference>
<keyword evidence="12" id="KW-1185">Reference proteome</keyword>
<proteinExistence type="inferred from homology"/>
<dbReference type="PRINTS" id="PR00320">
    <property type="entry name" value="GPROTEINBRPT"/>
</dbReference>
<dbReference type="GO" id="GO:0005730">
    <property type="term" value="C:nucleolus"/>
    <property type="evidence" value="ECO:0007669"/>
    <property type="project" value="UniProtKB-SubCell"/>
</dbReference>
<dbReference type="SUPFAM" id="SSF50998">
    <property type="entry name" value="Quinoprotein alcohol dehydrogenase-like"/>
    <property type="match status" value="1"/>
</dbReference>
<dbReference type="InterPro" id="IPR020472">
    <property type="entry name" value="WD40_PAC1"/>
</dbReference>
<feature type="repeat" description="WD" evidence="9">
    <location>
        <begin position="395"/>
        <end position="436"/>
    </location>
</feature>
<dbReference type="SMART" id="SM00320">
    <property type="entry name" value="WD40"/>
    <property type="match status" value="8"/>
</dbReference>
<feature type="region of interest" description="Disordered" evidence="10">
    <location>
        <begin position="1"/>
        <end position="21"/>
    </location>
</feature>
<keyword evidence="4" id="KW-0539">Nucleus</keyword>
<sequence>MATVLPPPSKRQKTLDAHRAREQVVVPQGQQRLQFKDADSGEAQGPVVTLSLGDLLPENLSLLLNTLLGRSEAHERLPYRFYNPLGTGEFDQDEIIRAHVEGDASTELVLEVPCRAEAVFKVRAVTRCSATISGHGDSILSAQFSPVTSSRLATGSGDKAARIWDCDTGTPLHTLTGHTGWVLAVSWSPDGKILATASYDGSIRLWDPKTGKHVGSPLKGHTKWVNSLSWEPYHTQQAGRPRLASASKDGTVRVWDVVGQRCDMTLSGHKGNVSCVRWGGAGQIYTASHDKLIKVWNATNGTLVNTLSSHAHWVNHLALSTDFALRTAYLDHTGKAGVPETEEEKISKAKARFASAAGINGAGKGAPVERLVSASDDFTIYLWHPLVSTKPIARLHGHQKQVNHVTFSPDGLLIASAGFDNLVKLWSATDGRFLFTLKGHVGPVYQVAFSADSRLLVSASKDTTIKVWDTRSGKLKEDLPGHQDQVFAVDWSPDGERVASGGQDKQIRIWRH</sequence>
<feature type="repeat" description="WD" evidence="9">
    <location>
        <begin position="479"/>
        <end position="512"/>
    </location>
</feature>
<evidence type="ECO:0000313" key="12">
    <source>
        <dbReference type="Proteomes" id="UP000799538"/>
    </source>
</evidence>
<comment type="subcellular location">
    <subcellularLocation>
        <location evidence="1">Nucleus</location>
        <location evidence="1">Nucleolus</location>
    </subcellularLocation>
</comment>
<dbReference type="PROSITE" id="PS50294">
    <property type="entry name" value="WD_REPEATS_REGION"/>
    <property type="match status" value="7"/>
</dbReference>
<reference evidence="12" key="1">
    <citation type="journal article" date="2020" name="Stud. Mycol.">
        <title>101 Dothideomycetes genomes: A test case for predicting lifestyles and emergence of pathogens.</title>
        <authorList>
            <person name="Haridas S."/>
            <person name="Albert R."/>
            <person name="Binder M."/>
            <person name="Bloem J."/>
            <person name="LaButti K."/>
            <person name="Salamov A."/>
            <person name="Andreopoulos B."/>
            <person name="Baker S."/>
            <person name="Barry K."/>
            <person name="Bills G."/>
            <person name="Bluhm B."/>
            <person name="Cannon C."/>
            <person name="Castanera R."/>
            <person name="Culley D."/>
            <person name="Daum C."/>
            <person name="Ezra D."/>
            <person name="Gonzalez J."/>
            <person name="Henrissat B."/>
            <person name="Kuo A."/>
            <person name="Liang C."/>
            <person name="Lipzen A."/>
            <person name="Lutzoni F."/>
            <person name="Magnuson J."/>
            <person name="Mondo S."/>
            <person name="Nolan M."/>
            <person name="Ohm R."/>
            <person name="Pangilinan J."/>
            <person name="Park H.-J."/>
            <person name="Ramirez L."/>
            <person name="Alfaro M."/>
            <person name="Sun H."/>
            <person name="Tritt A."/>
            <person name="Yoshinaga Y."/>
            <person name="Zwiers L.-H."/>
            <person name="Turgeon B."/>
            <person name="Goodwin S."/>
            <person name="Spatafora J."/>
            <person name="Crous P."/>
            <person name="Grigoriev I."/>
        </authorList>
    </citation>
    <scope>NUCLEOTIDE SEQUENCE [LARGE SCALE GENOMIC DNA]</scope>
    <source>
        <strain evidence="12">CECT 20119</strain>
    </source>
</reference>
<dbReference type="OrthoDB" id="10267436at2759"/>
<feature type="repeat" description="WD" evidence="9">
    <location>
        <begin position="218"/>
        <end position="257"/>
    </location>
</feature>
<evidence type="ECO:0000256" key="4">
    <source>
        <dbReference type="ARBA" id="ARBA00023242"/>
    </source>
</evidence>
<feature type="repeat" description="WD" evidence="9">
    <location>
        <begin position="437"/>
        <end position="478"/>
    </location>
</feature>
<dbReference type="GO" id="GO:0000027">
    <property type="term" value="P:ribosomal large subunit assembly"/>
    <property type="evidence" value="ECO:0007669"/>
    <property type="project" value="TreeGrafter"/>
</dbReference>
<gene>
    <name evidence="11" type="ORF">BDZ85DRAFT_138722</name>
</gene>
<evidence type="ECO:0000256" key="7">
    <source>
        <dbReference type="ARBA" id="ARBA00077034"/>
    </source>
</evidence>
<name>A0A6A6G9E8_9PEZI</name>
<evidence type="ECO:0000256" key="6">
    <source>
        <dbReference type="ARBA" id="ARBA00068030"/>
    </source>
</evidence>
<keyword evidence="2 9" id="KW-0853">WD repeat</keyword>
<evidence type="ECO:0000256" key="9">
    <source>
        <dbReference type="PROSITE-ProRule" id="PRU00221"/>
    </source>
</evidence>
<dbReference type="PANTHER" id="PTHR19848:SF0">
    <property type="entry name" value="NOTCHLESS PROTEIN HOMOLOG 1"/>
    <property type="match status" value="1"/>
</dbReference>
<feature type="repeat" description="WD" evidence="9">
    <location>
        <begin position="266"/>
        <end position="306"/>
    </location>
</feature>
<dbReference type="Proteomes" id="UP000799538">
    <property type="component" value="Unassembled WGS sequence"/>
</dbReference>
<evidence type="ECO:0000313" key="11">
    <source>
        <dbReference type="EMBL" id="KAF2222198.1"/>
    </source>
</evidence>
<comment type="similarity">
    <text evidence="5">Belongs to the NLE1/RSA4 family.</text>
</comment>
<evidence type="ECO:0000256" key="3">
    <source>
        <dbReference type="ARBA" id="ARBA00022737"/>
    </source>
</evidence>
<organism evidence="11 12">
    <name type="scientific">Elsinoe ampelina</name>
    <dbReference type="NCBI Taxonomy" id="302913"/>
    <lineage>
        <taxon>Eukaryota</taxon>
        <taxon>Fungi</taxon>
        <taxon>Dikarya</taxon>
        <taxon>Ascomycota</taxon>
        <taxon>Pezizomycotina</taxon>
        <taxon>Dothideomycetes</taxon>
        <taxon>Dothideomycetidae</taxon>
        <taxon>Myriangiales</taxon>
        <taxon>Elsinoaceae</taxon>
        <taxon>Elsinoe</taxon>
    </lineage>
</organism>
<dbReference type="InterPro" id="IPR001680">
    <property type="entry name" value="WD40_rpt"/>
</dbReference>
<keyword evidence="3" id="KW-0677">Repeat</keyword>
<evidence type="ECO:0000256" key="10">
    <source>
        <dbReference type="SAM" id="MobiDB-lite"/>
    </source>
</evidence>
<feature type="repeat" description="WD" evidence="9">
    <location>
        <begin position="132"/>
        <end position="174"/>
    </location>
</feature>
<dbReference type="InterPro" id="IPR001632">
    <property type="entry name" value="WD40_G-protein_beta-like"/>
</dbReference>
<dbReference type="PANTHER" id="PTHR19848">
    <property type="entry name" value="WD40 REPEAT PROTEIN"/>
    <property type="match status" value="1"/>
</dbReference>
<dbReference type="PROSITE" id="PS00678">
    <property type="entry name" value="WD_REPEATS_1"/>
    <property type="match status" value="3"/>
</dbReference>
<dbReference type="PRINTS" id="PR00319">
    <property type="entry name" value="GPROTEINB"/>
</dbReference>
<dbReference type="InterPro" id="IPR019775">
    <property type="entry name" value="WD40_repeat_CS"/>
</dbReference>
<dbReference type="Pfam" id="PF00400">
    <property type="entry name" value="WD40"/>
    <property type="match status" value="7"/>
</dbReference>
<protein>
    <recommendedName>
        <fullName evidence="6">Ribosome assembly protein 4</fullName>
    </recommendedName>
    <alternativeName>
        <fullName evidence="8">Notchless protein homolog 1</fullName>
    </alternativeName>
    <alternativeName>
        <fullName evidence="7">Ribosome biogenesis factor RSA4</fullName>
    </alternativeName>
</protein>